<keyword evidence="1" id="KW-0812">Transmembrane</keyword>
<name>A0A3B0ZWR9_9ZZZZ</name>
<accession>A0A3B0ZWR9</accession>
<feature type="transmembrane region" description="Helical" evidence="1">
    <location>
        <begin position="138"/>
        <end position="157"/>
    </location>
</feature>
<feature type="transmembrane region" description="Helical" evidence="1">
    <location>
        <begin position="67"/>
        <end position="86"/>
    </location>
</feature>
<protein>
    <submittedName>
        <fullName evidence="2">Uncharacterized protein</fullName>
    </submittedName>
</protein>
<evidence type="ECO:0000313" key="2">
    <source>
        <dbReference type="EMBL" id="VAW98045.1"/>
    </source>
</evidence>
<dbReference type="EMBL" id="UOFV01000131">
    <property type="protein sequence ID" value="VAW98045.1"/>
    <property type="molecule type" value="Genomic_DNA"/>
</dbReference>
<proteinExistence type="predicted"/>
<sequence length="159" mass="17611">MNTIPDVNDKNNNVASNNSPAEGDLKIYNTLLQLWQAENPIKTIKLQFLLASNAGLLGFLSLQNDNLTLLATGGFVLNIIWLLSIGRTSLFQKAWKNKLDDIAQQYPDDARFQILNITFAEKRAPAWLRVIGGVSSRYYLLGTPAGLAVAWLAIAIIRL</sequence>
<reference evidence="2" key="1">
    <citation type="submission" date="2018-06" db="EMBL/GenBank/DDBJ databases">
        <authorList>
            <person name="Zhirakovskaya E."/>
        </authorList>
    </citation>
    <scope>NUCLEOTIDE SEQUENCE</scope>
</reference>
<keyword evidence="1" id="KW-1133">Transmembrane helix</keyword>
<organism evidence="2">
    <name type="scientific">hydrothermal vent metagenome</name>
    <dbReference type="NCBI Taxonomy" id="652676"/>
    <lineage>
        <taxon>unclassified sequences</taxon>
        <taxon>metagenomes</taxon>
        <taxon>ecological metagenomes</taxon>
    </lineage>
</organism>
<dbReference type="AlphaFoldDB" id="A0A3B0ZWR9"/>
<gene>
    <name evidence="2" type="ORF">MNBD_GAMMA19-2031</name>
</gene>
<keyword evidence="1" id="KW-0472">Membrane</keyword>
<evidence type="ECO:0000256" key="1">
    <source>
        <dbReference type="SAM" id="Phobius"/>
    </source>
</evidence>